<comment type="caution">
    <text evidence="1">The sequence shown here is derived from an EMBL/GenBank/DDBJ whole genome shotgun (WGS) entry which is preliminary data.</text>
</comment>
<evidence type="ECO:0000313" key="2">
    <source>
        <dbReference type="Proteomes" id="UP000005426"/>
    </source>
</evidence>
<gene>
    <name evidence="1" type="ORF">TRIATDRAFT_258906</name>
</gene>
<evidence type="ECO:0000313" key="1">
    <source>
        <dbReference type="EMBL" id="EHK40793.1"/>
    </source>
</evidence>
<sequence length="54" mass="6021">MEDLGASWHVSERIGDFRYQAARYRRIPSITERISCLGVDSPGALRACFYGGAN</sequence>
<organism evidence="1 2">
    <name type="scientific">Hypocrea atroviridis (strain ATCC 20476 / IMI 206040)</name>
    <name type="common">Trichoderma atroviride</name>
    <dbReference type="NCBI Taxonomy" id="452589"/>
    <lineage>
        <taxon>Eukaryota</taxon>
        <taxon>Fungi</taxon>
        <taxon>Dikarya</taxon>
        <taxon>Ascomycota</taxon>
        <taxon>Pezizomycotina</taxon>
        <taxon>Sordariomycetes</taxon>
        <taxon>Hypocreomycetidae</taxon>
        <taxon>Hypocreales</taxon>
        <taxon>Hypocreaceae</taxon>
        <taxon>Trichoderma</taxon>
    </lineage>
</organism>
<dbReference type="HOGENOM" id="CLU_3050615_0_0_1"/>
<protein>
    <submittedName>
        <fullName evidence="1">Uncharacterized protein</fullName>
    </submittedName>
</protein>
<reference evidence="1 2" key="1">
    <citation type="journal article" date="2011" name="Genome Biol.">
        <title>Comparative genome sequence analysis underscores mycoparasitism as the ancestral life style of Trichoderma.</title>
        <authorList>
            <person name="Kubicek C.P."/>
            <person name="Herrera-Estrella A."/>
            <person name="Seidl-Seiboth V."/>
            <person name="Martinez D.A."/>
            <person name="Druzhinina I.S."/>
            <person name="Thon M."/>
            <person name="Zeilinger S."/>
            <person name="Casas-Flores S."/>
            <person name="Horwitz B.A."/>
            <person name="Mukherjee P.K."/>
            <person name="Mukherjee M."/>
            <person name="Kredics L."/>
            <person name="Alcaraz L.D."/>
            <person name="Aerts A."/>
            <person name="Antal Z."/>
            <person name="Atanasova L."/>
            <person name="Cervantes-Badillo M.G."/>
            <person name="Challacombe J."/>
            <person name="Chertkov O."/>
            <person name="McCluskey K."/>
            <person name="Coulpier F."/>
            <person name="Deshpande N."/>
            <person name="von Doehren H."/>
            <person name="Ebbole D.J."/>
            <person name="Esquivel-Naranjo E.U."/>
            <person name="Fekete E."/>
            <person name="Flipphi M."/>
            <person name="Glaser F."/>
            <person name="Gomez-Rodriguez E.Y."/>
            <person name="Gruber S."/>
            <person name="Han C."/>
            <person name="Henrissat B."/>
            <person name="Hermosa R."/>
            <person name="Hernandez-Onate M."/>
            <person name="Karaffa L."/>
            <person name="Kosti I."/>
            <person name="Le Crom S."/>
            <person name="Lindquist E."/>
            <person name="Lucas S."/>
            <person name="Luebeck M."/>
            <person name="Luebeck P.S."/>
            <person name="Margeot A."/>
            <person name="Metz B."/>
            <person name="Misra M."/>
            <person name="Nevalainen H."/>
            <person name="Omann M."/>
            <person name="Packer N."/>
            <person name="Perrone G."/>
            <person name="Uresti-Rivera E.E."/>
            <person name="Salamov A."/>
            <person name="Schmoll M."/>
            <person name="Seiboth B."/>
            <person name="Shapiro H."/>
            <person name="Sukno S."/>
            <person name="Tamayo-Ramos J.A."/>
            <person name="Tisch D."/>
            <person name="Wiest A."/>
            <person name="Wilkinson H.H."/>
            <person name="Zhang M."/>
            <person name="Coutinho P.M."/>
            <person name="Kenerley C.M."/>
            <person name="Monte E."/>
            <person name="Baker S.E."/>
            <person name="Grigoriev I.V."/>
        </authorList>
    </citation>
    <scope>NUCLEOTIDE SEQUENCE [LARGE SCALE GENOMIC DNA]</scope>
    <source>
        <strain evidence="2">ATCC 20476 / IMI 206040</strain>
    </source>
</reference>
<keyword evidence="2" id="KW-1185">Reference proteome</keyword>
<dbReference type="AlphaFoldDB" id="G9P7I1"/>
<dbReference type="EMBL" id="ABDG02000027">
    <property type="protein sequence ID" value="EHK40793.1"/>
    <property type="molecule type" value="Genomic_DNA"/>
</dbReference>
<proteinExistence type="predicted"/>
<dbReference type="Proteomes" id="UP000005426">
    <property type="component" value="Unassembled WGS sequence"/>
</dbReference>
<accession>G9P7I1</accession>
<name>G9P7I1_HYPAI</name>